<dbReference type="Proteomes" id="UP000323866">
    <property type="component" value="Unassembled WGS sequence"/>
</dbReference>
<evidence type="ECO:0008006" key="5">
    <source>
        <dbReference type="Google" id="ProtNLM"/>
    </source>
</evidence>
<dbReference type="RefSeq" id="WP_149096685.1">
    <property type="nucleotide sequence ID" value="NZ_BMMG01000010.1"/>
</dbReference>
<dbReference type="PROSITE" id="PS51257">
    <property type="entry name" value="PROKAR_LIPOPROTEIN"/>
    <property type="match status" value="1"/>
</dbReference>
<evidence type="ECO:0000313" key="2">
    <source>
        <dbReference type="EMBL" id="MFA1773292.1"/>
    </source>
</evidence>
<dbReference type="EMBL" id="VKKZ01000001">
    <property type="protein sequence ID" value="KAA6438185.1"/>
    <property type="molecule type" value="Genomic_DNA"/>
</dbReference>
<reference evidence="2 4" key="3">
    <citation type="submission" date="2024-08" db="EMBL/GenBank/DDBJ databases">
        <authorList>
            <person name="Wei W."/>
        </authorList>
    </citation>
    <scope>NUCLEOTIDE SEQUENCE [LARGE SCALE GENOMIC DNA]</scope>
    <source>
        <strain evidence="2 4">XU2</strain>
    </source>
</reference>
<comment type="caution">
    <text evidence="1">The sequence shown here is derived from an EMBL/GenBank/DDBJ whole genome shotgun (WGS) entry which is preliminary data.</text>
</comment>
<sequence length="225" mass="24479">MRSAFSVFMALAVWGLGSCTPSRDLYTSPAFVAAAQHHKTIAVLPFDVQVGLRPNQMRQLTPEQLYDLELSHGRAVQSAFQIHFLKKVAKTGRAIAVQDVNVTNAILKEHDLQPEEISRIPAAELAQMLGVDAVLVGSLTTDKPVSTAVAALYAAYTLLYTPYVGGIGPTNTGNTMMRIYDGASGDLLWSYDKMLSRGLGSDTHHIVKAITRKAARKIPYAKQSH</sequence>
<dbReference type="Gene3D" id="3.40.50.10610">
    <property type="entry name" value="ABC-type transport auxiliary lipoprotein component"/>
    <property type="match status" value="1"/>
</dbReference>
<name>A0A5M8QPT9_9BACT</name>
<gene>
    <name evidence="2" type="ORF">ACD591_18470</name>
    <name evidence="1" type="ORF">FOE74_00680</name>
</gene>
<reference evidence="1 3" key="1">
    <citation type="submission" date="2019-07" db="EMBL/GenBank/DDBJ databases">
        <authorList>
            <person name="Qu J.-H."/>
        </authorList>
    </citation>
    <scope>NUCLEOTIDE SEQUENCE [LARGE SCALE GENOMIC DNA]</scope>
    <source>
        <strain evidence="1 3">MDT1-10-3</strain>
    </source>
</reference>
<evidence type="ECO:0000313" key="1">
    <source>
        <dbReference type="EMBL" id="KAA6438185.1"/>
    </source>
</evidence>
<dbReference type="EMBL" id="JBGOGF010000012">
    <property type="protein sequence ID" value="MFA1773292.1"/>
    <property type="molecule type" value="Genomic_DNA"/>
</dbReference>
<dbReference type="OrthoDB" id="669636at2"/>
<dbReference type="Proteomes" id="UP001570846">
    <property type="component" value="Unassembled WGS sequence"/>
</dbReference>
<keyword evidence="4" id="KW-1185">Reference proteome</keyword>
<evidence type="ECO:0000313" key="4">
    <source>
        <dbReference type="Proteomes" id="UP001570846"/>
    </source>
</evidence>
<accession>A0A5M8QPT9</accession>
<proteinExistence type="predicted"/>
<evidence type="ECO:0000313" key="3">
    <source>
        <dbReference type="Proteomes" id="UP000323866"/>
    </source>
</evidence>
<reference evidence="1 3" key="2">
    <citation type="submission" date="2019-09" db="EMBL/GenBank/DDBJ databases">
        <title>A bacterium isolated from glacier soil.</title>
        <authorList>
            <person name="Liu Q."/>
        </authorList>
    </citation>
    <scope>NUCLEOTIDE SEQUENCE [LARGE SCALE GENOMIC DNA]</scope>
    <source>
        <strain evidence="1 3">MDT1-10-3</strain>
    </source>
</reference>
<protein>
    <recommendedName>
        <fullName evidence="5">DUF3313 domain-containing protein</fullName>
    </recommendedName>
</protein>
<dbReference type="AlphaFoldDB" id="A0A5M8QPT9"/>
<organism evidence="1 3">
    <name type="scientific">Rufibacter glacialis</name>
    <dbReference type="NCBI Taxonomy" id="1259555"/>
    <lineage>
        <taxon>Bacteria</taxon>
        <taxon>Pseudomonadati</taxon>
        <taxon>Bacteroidota</taxon>
        <taxon>Cytophagia</taxon>
        <taxon>Cytophagales</taxon>
        <taxon>Hymenobacteraceae</taxon>
        <taxon>Rufibacter</taxon>
    </lineage>
</organism>